<dbReference type="OrthoDB" id="2963168at2759"/>
<dbReference type="SUPFAM" id="SSF53067">
    <property type="entry name" value="Actin-like ATPase domain"/>
    <property type="match status" value="2"/>
</dbReference>
<proteinExistence type="predicted"/>
<dbReference type="PANTHER" id="PTHR14187:SF5">
    <property type="entry name" value="HEAT SHOCK 70 KDA PROTEIN 12A"/>
    <property type="match status" value="1"/>
</dbReference>
<keyword evidence="2" id="KW-1185">Reference proteome</keyword>
<dbReference type="PANTHER" id="PTHR14187">
    <property type="entry name" value="ALPHA KINASE/ELONGATION FACTOR 2 KINASE"/>
    <property type="match status" value="1"/>
</dbReference>
<organism evidence="1 2">
    <name type="scientific">Dendrothele bispora (strain CBS 962.96)</name>
    <dbReference type="NCBI Taxonomy" id="1314807"/>
    <lineage>
        <taxon>Eukaryota</taxon>
        <taxon>Fungi</taxon>
        <taxon>Dikarya</taxon>
        <taxon>Basidiomycota</taxon>
        <taxon>Agaricomycotina</taxon>
        <taxon>Agaricomycetes</taxon>
        <taxon>Agaricomycetidae</taxon>
        <taxon>Agaricales</taxon>
        <taxon>Agaricales incertae sedis</taxon>
        <taxon>Dendrothele</taxon>
    </lineage>
</organism>
<evidence type="ECO:0000313" key="2">
    <source>
        <dbReference type="Proteomes" id="UP000297245"/>
    </source>
</evidence>
<protein>
    <recommendedName>
        <fullName evidence="3">Actin-like ATPase domain-containing protein</fullName>
    </recommendedName>
</protein>
<dbReference type="InterPro" id="IPR043129">
    <property type="entry name" value="ATPase_NBD"/>
</dbReference>
<reference evidence="1 2" key="1">
    <citation type="journal article" date="2019" name="Nat. Ecol. Evol.">
        <title>Megaphylogeny resolves global patterns of mushroom evolution.</title>
        <authorList>
            <person name="Varga T."/>
            <person name="Krizsan K."/>
            <person name="Foldi C."/>
            <person name="Dima B."/>
            <person name="Sanchez-Garcia M."/>
            <person name="Sanchez-Ramirez S."/>
            <person name="Szollosi G.J."/>
            <person name="Szarkandi J.G."/>
            <person name="Papp V."/>
            <person name="Albert L."/>
            <person name="Andreopoulos W."/>
            <person name="Angelini C."/>
            <person name="Antonin V."/>
            <person name="Barry K.W."/>
            <person name="Bougher N.L."/>
            <person name="Buchanan P."/>
            <person name="Buyck B."/>
            <person name="Bense V."/>
            <person name="Catcheside P."/>
            <person name="Chovatia M."/>
            <person name="Cooper J."/>
            <person name="Damon W."/>
            <person name="Desjardin D."/>
            <person name="Finy P."/>
            <person name="Geml J."/>
            <person name="Haridas S."/>
            <person name="Hughes K."/>
            <person name="Justo A."/>
            <person name="Karasinski D."/>
            <person name="Kautmanova I."/>
            <person name="Kiss B."/>
            <person name="Kocsube S."/>
            <person name="Kotiranta H."/>
            <person name="LaButti K.M."/>
            <person name="Lechner B.E."/>
            <person name="Liimatainen K."/>
            <person name="Lipzen A."/>
            <person name="Lukacs Z."/>
            <person name="Mihaltcheva S."/>
            <person name="Morgado L.N."/>
            <person name="Niskanen T."/>
            <person name="Noordeloos M.E."/>
            <person name="Ohm R.A."/>
            <person name="Ortiz-Santana B."/>
            <person name="Ovrebo C."/>
            <person name="Racz N."/>
            <person name="Riley R."/>
            <person name="Savchenko A."/>
            <person name="Shiryaev A."/>
            <person name="Soop K."/>
            <person name="Spirin V."/>
            <person name="Szebenyi C."/>
            <person name="Tomsovsky M."/>
            <person name="Tulloss R.E."/>
            <person name="Uehling J."/>
            <person name="Grigoriev I.V."/>
            <person name="Vagvolgyi C."/>
            <person name="Papp T."/>
            <person name="Martin F.M."/>
            <person name="Miettinen O."/>
            <person name="Hibbett D.S."/>
            <person name="Nagy L.G."/>
        </authorList>
    </citation>
    <scope>NUCLEOTIDE SEQUENCE [LARGE SCALE GENOMIC DNA]</scope>
    <source>
        <strain evidence="1 2">CBS 962.96</strain>
    </source>
</reference>
<accession>A0A4S8KNL7</accession>
<dbReference type="Gene3D" id="3.30.420.40">
    <property type="match status" value="1"/>
</dbReference>
<gene>
    <name evidence="1" type="ORF">K435DRAFT_832485</name>
</gene>
<evidence type="ECO:0000313" key="1">
    <source>
        <dbReference type="EMBL" id="THU77111.1"/>
    </source>
</evidence>
<dbReference type="CDD" id="cd10170">
    <property type="entry name" value="ASKHA_NBD_HSP70"/>
    <property type="match status" value="1"/>
</dbReference>
<name>A0A4S8KNL7_DENBC</name>
<dbReference type="AlphaFoldDB" id="A0A4S8KNL7"/>
<dbReference type="EMBL" id="ML180555">
    <property type="protein sequence ID" value="THU77111.1"/>
    <property type="molecule type" value="Genomic_DNA"/>
</dbReference>
<dbReference type="Proteomes" id="UP000297245">
    <property type="component" value="Unassembled WGS sequence"/>
</dbReference>
<sequence length="608" mass="68310">MWRTTGTFHSPLTLEPCQDMNTRKPYDGTRRNLLIAMDVGTTYSGASYCLLDPSVVPEIQTVTRFPAREHVGGDAKIPSIIYYGQDGSVKAVGAEATQEGILEKAEDEGWVPTEWFKLHLRPNDKDEDTVDQAIPPLPPNKSAVAVFSDFLRYLFQCTKDFIIQSTPYGGSVWESVEDNIQFMLSHPNGWEGAQQSQMRRAAVLAGLITGSKEDRGRVQFVTEGEASLHYCLNNGCVTPGRGVVIVDAGGGTVDLSSYEPENSGSDTENKISFREMTRPQCYFTGSIFVKDKARQYLQNKLKLAESRFLEDISHICDCFDKTTKLTFKSPNEPAFIKFGSSRDRDPDVGIKSGQMRLSGTDVAKFFEPSIQSIMNAVISQQKSCANKVDVVFLVGGFAANDYLFKTLTEFLKPTGLNLCRPQNYSNKAVADGAVSFYLDHFVTSRIARWHYGIMVITPFDASNPEHVLRKHTSYIHSATDERMIPDLFDTILLKNTSVAETTEFRSVYLRYRTESQIRLHRSESVKIYCYRGTHQTPKWLDQDADNYIALCDVEIDHQVPVQLYRNVLTGETCCKLEYSVILSFGLTELKAQVAWIEGVRPATIIYDN</sequence>
<evidence type="ECO:0008006" key="3">
    <source>
        <dbReference type="Google" id="ProtNLM"/>
    </source>
</evidence>